<reference evidence="4 5" key="1">
    <citation type="submission" date="2018-04" db="EMBL/GenBank/DDBJ databases">
        <authorList>
            <person name="Vogel A."/>
        </authorList>
    </citation>
    <scope>NUCLEOTIDE SEQUENCE [LARGE SCALE GENOMIC DNA]</scope>
</reference>
<evidence type="ECO:0000313" key="4">
    <source>
        <dbReference type="EMBL" id="VFQ80254.1"/>
    </source>
</evidence>
<evidence type="ECO:0000256" key="2">
    <source>
        <dbReference type="SAM" id="MobiDB-lite"/>
    </source>
</evidence>
<dbReference type="EMBL" id="OOIL02002111">
    <property type="protein sequence ID" value="VFQ80254.1"/>
    <property type="molecule type" value="Genomic_DNA"/>
</dbReference>
<gene>
    <name evidence="4" type="ORF">CCAM_LOCUS22030</name>
</gene>
<dbReference type="AlphaFoldDB" id="A0A484LVC9"/>
<keyword evidence="1" id="KW-0863">Zinc-finger</keyword>
<evidence type="ECO:0000259" key="3">
    <source>
        <dbReference type="PROSITE" id="PS50158"/>
    </source>
</evidence>
<dbReference type="OrthoDB" id="1751950at2759"/>
<dbReference type="InterPro" id="IPR040256">
    <property type="entry name" value="At4g02000-like"/>
</dbReference>
<feature type="domain" description="CCHC-type" evidence="3">
    <location>
        <begin position="158"/>
        <end position="172"/>
    </location>
</feature>
<evidence type="ECO:0000313" key="5">
    <source>
        <dbReference type="Proteomes" id="UP000595140"/>
    </source>
</evidence>
<organism evidence="4 5">
    <name type="scientific">Cuscuta campestris</name>
    <dbReference type="NCBI Taxonomy" id="132261"/>
    <lineage>
        <taxon>Eukaryota</taxon>
        <taxon>Viridiplantae</taxon>
        <taxon>Streptophyta</taxon>
        <taxon>Embryophyta</taxon>
        <taxon>Tracheophyta</taxon>
        <taxon>Spermatophyta</taxon>
        <taxon>Magnoliopsida</taxon>
        <taxon>eudicotyledons</taxon>
        <taxon>Gunneridae</taxon>
        <taxon>Pentapetalae</taxon>
        <taxon>asterids</taxon>
        <taxon>lamiids</taxon>
        <taxon>Solanales</taxon>
        <taxon>Convolvulaceae</taxon>
        <taxon>Cuscuteae</taxon>
        <taxon>Cuscuta</taxon>
        <taxon>Cuscuta subgen. Grammica</taxon>
        <taxon>Cuscuta sect. Cleistogrammica</taxon>
    </lineage>
</organism>
<feature type="region of interest" description="Disordered" evidence="2">
    <location>
        <begin position="224"/>
        <end position="271"/>
    </location>
</feature>
<dbReference type="PANTHER" id="PTHR31286">
    <property type="entry name" value="GLYCINE-RICH CELL WALL STRUCTURAL PROTEIN 1.8-LIKE"/>
    <property type="match status" value="1"/>
</dbReference>
<dbReference type="PANTHER" id="PTHR31286:SF180">
    <property type="entry name" value="OS10G0362600 PROTEIN"/>
    <property type="match status" value="1"/>
</dbReference>
<accession>A0A484LVC9</accession>
<dbReference type="InterPro" id="IPR001878">
    <property type="entry name" value="Znf_CCHC"/>
</dbReference>
<proteinExistence type="predicted"/>
<dbReference type="Pfam" id="PF14392">
    <property type="entry name" value="zf-CCHC_4"/>
    <property type="match status" value="1"/>
</dbReference>
<evidence type="ECO:0000256" key="1">
    <source>
        <dbReference type="PROSITE-ProRule" id="PRU00047"/>
    </source>
</evidence>
<protein>
    <recommendedName>
        <fullName evidence="3">CCHC-type domain-containing protein</fullName>
    </recommendedName>
</protein>
<dbReference type="GO" id="GO:0008270">
    <property type="term" value="F:zinc ion binding"/>
    <property type="evidence" value="ECO:0007669"/>
    <property type="project" value="UniProtKB-KW"/>
</dbReference>
<keyword evidence="5" id="KW-1185">Reference proteome</keyword>
<feature type="compositionally biased region" description="Basic and acidic residues" evidence="2">
    <location>
        <begin position="241"/>
        <end position="256"/>
    </location>
</feature>
<dbReference type="InterPro" id="IPR025836">
    <property type="entry name" value="Zn_knuckle_CX2CX4HX4C"/>
</dbReference>
<name>A0A484LVC9_9ASTE</name>
<dbReference type="PROSITE" id="PS50158">
    <property type="entry name" value="ZF_CCHC"/>
    <property type="match status" value="1"/>
</dbReference>
<dbReference type="GO" id="GO:0003676">
    <property type="term" value="F:nucleic acid binding"/>
    <property type="evidence" value="ECO:0007669"/>
    <property type="project" value="InterPro"/>
</dbReference>
<dbReference type="Proteomes" id="UP000595140">
    <property type="component" value="Unassembled WGS sequence"/>
</dbReference>
<keyword evidence="1" id="KW-0479">Metal-binding</keyword>
<sequence>MPPEILVDVQLCFGDRELSSPAVTPGSAKAVHARGLNRLFSDVVAKGSNAKPFEGRITGYQKGVPSVSFTKNDIADLSERFKHALVATFQSRPSYASMQAFMQKLGLLGDFDITIMPQLARCCVEVDVSNLPPERIHVQHGEEAFTVHFYYEKVPPYCVDCGSIGHLRERCPLTKVTQQEGNGSQPHGVQAHGMHQDNAWQVVSRKWKAKNPLRVWKEKERPKPMHLVPWSEGPGESSNGDDQHKVSMESRSHGSSEMRAPPPDSVNLVKDGTFTISDPNLLSSFTMTSLHDVLLSQYMPLDYSNDRLAIVSYED</sequence>
<keyword evidence="1" id="KW-0862">Zinc</keyword>